<feature type="region of interest" description="Disordered" evidence="1">
    <location>
        <begin position="1275"/>
        <end position="1304"/>
    </location>
</feature>
<feature type="compositionally biased region" description="Low complexity" evidence="1">
    <location>
        <begin position="1118"/>
        <end position="1132"/>
    </location>
</feature>
<feature type="signal peptide" evidence="2">
    <location>
        <begin position="1"/>
        <end position="25"/>
    </location>
</feature>
<proteinExistence type="predicted"/>
<evidence type="ECO:0000313" key="3">
    <source>
        <dbReference type="EMBL" id="UKJ90713.2"/>
    </source>
</evidence>
<feature type="compositionally biased region" description="Low complexity" evidence="1">
    <location>
        <begin position="2261"/>
        <end position="2304"/>
    </location>
</feature>
<dbReference type="OrthoDB" id="10659327at2759"/>
<accession>A0A976QTK8</accession>
<reference evidence="3" key="1">
    <citation type="submission" date="2022-07" db="EMBL/GenBank/DDBJ databases">
        <title>Evaluation of T. orientalis genome assembly methods using nanopore sequencing and analysis of variation between genomes.</title>
        <authorList>
            <person name="Yam J."/>
            <person name="Micallef M.L."/>
            <person name="Liu M."/>
            <person name="Djordjevic S.P."/>
            <person name="Bogema D.R."/>
            <person name="Jenkins C."/>
        </authorList>
    </citation>
    <scope>NUCLEOTIDE SEQUENCE</scope>
    <source>
        <strain evidence="3">Fish Creek</strain>
    </source>
</reference>
<organism evidence="3 4">
    <name type="scientific">Theileria orientalis</name>
    <dbReference type="NCBI Taxonomy" id="68886"/>
    <lineage>
        <taxon>Eukaryota</taxon>
        <taxon>Sar</taxon>
        <taxon>Alveolata</taxon>
        <taxon>Apicomplexa</taxon>
        <taxon>Aconoidasida</taxon>
        <taxon>Piroplasmida</taxon>
        <taxon>Theileriidae</taxon>
        <taxon>Theileria</taxon>
    </lineage>
</organism>
<feature type="compositionally biased region" description="Basic and acidic residues" evidence="1">
    <location>
        <begin position="1591"/>
        <end position="1617"/>
    </location>
</feature>
<dbReference type="InterPro" id="IPR007480">
    <property type="entry name" value="DUF529"/>
</dbReference>
<feature type="compositionally biased region" description="Polar residues" evidence="1">
    <location>
        <begin position="2426"/>
        <end position="2441"/>
    </location>
</feature>
<feature type="compositionally biased region" description="Basic and acidic residues" evidence="1">
    <location>
        <begin position="1277"/>
        <end position="1288"/>
    </location>
</feature>
<dbReference type="Pfam" id="PF04385">
    <property type="entry name" value="FAINT"/>
    <property type="match status" value="2"/>
</dbReference>
<feature type="compositionally biased region" description="Low complexity" evidence="1">
    <location>
        <begin position="2158"/>
        <end position="2181"/>
    </location>
</feature>
<gene>
    <name evidence="3" type="ORF">MACJ_001647</name>
</gene>
<feature type="compositionally biased region" description="Polar residues" evidence="1">
    <location>
        <begin position="314"/>
        <end position="346"/>
    </location>
</feature>
<feature type="compositionally biased region" description="Polar residues" evidence="1">
    <location>
        <begin position="2217"/>
        <end position="2254"/>
    </location>
</feature>
<feature type="compositionally biased region" description="Low complexity" evidence="1">
    <location>
        <begin position="2107"/>
        <end position="2150"/>
    </location>
</feature>
<evidence type="ECO:0000256" key="1">
    <source>
        <dbReference type="SAM" id="MobiDB-lite"/>
    </source>
</evidence>
<feature type="compositionally biased region" description="Polar residues" evidence="1">
    <location>
        <begin position="191"/>
        <end position="203"/>
    </location>
</feature>
<dbReference type="EMBL" id="CP056068">
    <property type="protein sequence ID" value="UKJ90713.2"/>
    <property type="molecule type" value="Genomic_DNA"/>
</dbReference>
<evidence type="ECO:0000256" key="2">
    <source>
        <dbReference type="SAM" id="SignalP"/>
    </source>
</evidence>
<feature type="compositionally biased region" description="Polar residues" evidence="1">
    <location>
        <begin position="735"/>
        <end position="757"/>
    </location>
</feature>
<feature type="compositionally biased region" description="Low complexity" evidence="1">
    <location>
        <begin position="2336"/>
        <end position="2381"/>
    </location>
</feature>
<feature type="compositionally biased region" description="Low complexity" evidence="1">
    <location>
        <begin position="1953"/>
        <end position="1996"/>
    </location>
</feature>
<feature type="region of interest" description="Disordered" evidence="1">
    <location>
        <begin position="288"/>
        <end position="346"/>
    </location>
</feature>
<feature type="region of interest" description="Disordered" evidence="1">
    <location>
        <begin position="184"/>
        <end position="203"/>
    </location>
</feature>
<feature type="compositionally biased region" description="Basic and acidic residues" evidence="1">
    <location>
        <begin position="1018"/>
        <end position="1029"/>
    </location>
</feature>
<feature type="compositionally biased region" description="Low complexity" evidence="1">
    <location>
        <begin position="2004"/>
        <end position="2027"/>
    </location>
</feature>
<feature type="region of interest" description="Disordered" evidence="1">
    <location>
        <begin position="1105"/>
        <end position="1164"/>
    </location>
</feature>
<feature type="compositionally biased region" description="Low complexity" evidence="1">
    <location>
        <begin position="2391"/>
        <end position="2404"/>
    </location>
</feature>
<feature type="region of interest" description="Disordered" evidence="1">
    <location>
        <begin position="719"/>
        <end position="814"/>
    </location>
</feature>
<feature type="compositionally biased region" description="Low complexity" evidence="1">
    <location>
        <begin position="1494"/>
        <end position="1512"/>
    </location>
</feature>
<sequence>MNLYRKFIAIFICLLVNYGSKPVESTNVAGSYGQGPYLPSQPPGLVNVGQAVPVFPGQPVPGPANPSAQASNLLTVEINLKQSSSVIVYERDDKRERDIFTAMGSHLFGRATMNGTVVWTAKNNEYPYRITVKRDDNGQPKIKIYMPENQSTTQIPAGPTQPGFIPSDPNFNNVQPDTRTQAPMHNAVAPTGTTSSQTQPNTPASTLTPGQFMPTDRFNQPMAAPTLGPEAFAEYIAAPHAPLFQVPEGAFPVSGQQNIAMGYPGAGAAGNNFSGLPRTADTQENYLTDTDSGMSEFGGPTKSHKKRMKDRSSNIEGPTQGTGAASLDQAAQQGQSTLPGQVGHSETGQTSFMVQSADQPGQFTHYIIVNPKNEDKGQGPAGQPGEKKHNKGTPITSGINGSRYGNNIDGTIGDHSNVYILDGNNNKMKTRTVIRRRRKAKRKGTAEQPMMVLPFPIQPGPIPQGFPVIPGPLPGAPILVPPPGVPADQVLWAPPVPPVLPVPPPPPQPVQSQPTPEPKYTIIETKPTSPEPKTIHIPPEKTSGPAITSHETEIEVFELDDRGTPSTPFPTAAARAPAPGPQPAAIPTARIPPSPGVPETIAIPGLSPPAGSGGVLPPQAQLAQPAPVAQPPVQQPQTVVLGAPAGPVAGPETIVLSAPVPPGPMPVATPIPAPAIPGPGPTPVAAPVPVQPLAAAVPPAPAPGAQPASTGKTFVLEDDEDQTPQSPRAMVASPVSVSPTGSQSPSTSEGSDDTIVTVSRKPRKSKEMSLKISATSSSDDGGTERTAAPVDTIAGQATPATLVTPSGPAGAAIAPPPAMPSLVISDSSTVAPPPVPVIQAATGTGVAAPPAIPAPGTTPPTSGTTPPTSGTTPLQAQAQEKTEKKSSSDSDDDASPMGLHRYSGPDIKLFRQDPLDANNFKELELTDYTVDEEGDEIVYTMNANISCAKISIGEAQLWAYDFAKNDAKYPKSLRFNNTTSILVVKFEGFDLSYEKDADGNWKARATTEITPAITIQSEPKEKKSKEMRLKLSTSSSSDDGGTERTAAPVDTIAGQATPATLVTPSGPAGAAIAPPPAMPSLVISDSSTVAPPPVPVIQAATGTGVAAPPAIPAPGTTPPTSGTTPPTSGTTPLQAQAQEKTEKKSSSDSDDDASPMGLHRYSGPDIKLFRQDPLDANNFKELELTDYTVDEEGDEIVYTMNANISCAKISIGEAQLWAYDFAKNDAKYPKSLRFNNTTSILVVKFEGFDLSYEKDADGNWKARATTEITPAITIQSEPKEKKSKEMRLKLSTSSSSDDGGTERTAAPVDTIAGQATPATLVTPSGPAGAAIAPPPPLNISLTPGQTIAPPPAVPVVPDSTLAGQTGPAPPPAVPVVPATTTGEPAGVLAAPFIPGSIGPTPDATSGEPLPPPPVPVVLDPTKQAQTAEPTPPPQIPVLVAPTPETLQQTTPGAASLSQPVSVATPAIPASSIQPTGLTLLYSEDAKTSTQVAGSSSSSVNIELSDSSESGAESDSDKSKQSTDSSKTDIALTGLSAPLGTSTLSSVTPPTGAQTPVQPVASRQPDQSATISLSSTPFTSSTDTTPATKSPDASETKSEGKTETKTADKSEGETKAEVAKSLQSRQQYNVVKADDIKIITVDSNNVESTNVKTKFKFDDHYYGFLYTFNDQNKCVKVELKSKLVWQHDTTNNVHPKSICFRNDTTFVLFEYETEFQLYDSVQSEFKPVTRKEFNDVANKIKVITNKDGQSSENDANAYEHVNYGLIFQYRFKKGYQCTQVKYGNTVAWQYNATEHGSNYPTMLYFDLIAPIMVNLIIDNKRNVNIYYNGQWRPFDDLVKQAQKSGSESKSSDSESSDVESPSTDVKSPSTGQSGSTEVKSESTEVKSGSTDGKSPSTESDSSSSSEATKQPDQTSTGGPALTMSSLAQARTAGSSPSTGVTMSLSGTDSEAEGDNSGSGSSESALRTPVSTDTSDSSSKSPESTESSDSGSKSPDSSDSSKKPADGSGDSSSVTAPKSTDADSSSKSSESTDKSSDSSSKPAAASTESSDSSDKSGSSSEATKQPDQTSTGGPALTMSSLAQARTAGSSPSTGVTMSLSGTDSEAEGDNSGSGSSESALRTPVSTDTSDSSSKSPESTESSDSGSKSPDSSDSSKKPADGSGDSSSVTAPKSTDADSSSKSSESTDKSSDSSSKPAAASTESSDSSDKSGSSSEATKQPDQTSTGGPALTMSSLAQARTAGSSPSTGVTMSLSGTDSEAEGDNSGSGSSESALRTPVSTDTSDSSSKSPESTESSDSGSKSPDSSDSSKKSADASTESGGTASKEDDDLVTSDESSRVIIGSPSSPGSQTPSTPASSDPTKGASNESSGSSSPTSGSSSASSPMPRPRTVPSGGSTTTGSGTTISLDSDEEKDSESDKNDGAPEGSSPASTGGSHLRGSTTNPDEDIESLLRLWPHLLLKQALDLNQLHKLDPNQLHNQLDNQLLVPCLPLLQQLANQLLLLKQALDLNQLHKLDLNQLHNQLLLLLLKVLDPNQFHNQSLLLLLKEVVLDLNQLHKLDPNQLHNQLDNQLLVPFLPLLQPSANKRLLKLVKQHPHLQPLQHLHLVRLQHQGLDQLAVDHLHRLPLN</sequence>
<protein>
    <submittedName>
        <fullName evidence="3">Uncharacterized protein</fullName>
    </submittedName>
</protein>
<feature type="compositionally biased region" description="Polar residues" evidence="1">
    <location>
        <begin position="1864"/>
        <end position="1876"/>
    </location>
</feature>
<feature type="compositionally biased region" description="Low complexity" evidence="1">
    <location>
        <begin position="2189"/>
        <end position="2215"/>
    </location>
</feature>
<feature type="compositionally biased region" description="Low complexity" evidence="1">
    <location>
        <begin position="2035"/>
        <end position="2061"/>
    </location>
</feature>
<feature type="compositionally biased region" description="Polar residues" evidence="1">
    <location>
        <begin position="393"/>
        <end position="402"/>
    </location>
</feature>
<name>A0A976QTK8_THEOR</name>
<feature type="region of interest" description="Disordered" evidence="1">
    <location>
        <begin position="1838"/>
        <end position="2442"/>
    </location>
</feature>
<feature type="region of interest" description="Disordered" evidence="1">
    <location>
        <begin position="371"/>
        <end position="402"/>
    </location>
</feature>
<dbReference type="Proteomes" id="UP000244803">
    <property type="component" value="Chromosome 2"/>
</dbReference>
<feature type="compositionally biased region" description="Low complexity" evidence="1">
    <location>
        <begin position="859"/>
        <end position="873"/>
    </location>
</feature>
<feature type="region of interest" description="Disordered" evidence="1">
    <location>
        <begin position="846"/>
        <end position="905"/>
    </location>
</feature>
<keyword evidence="2" id="KW-0732">Signal</keyword>
<feature type="compositionally biased region" description="Low complexity" evidence="1">
    <location>
        <begin position="1569"/>
        <end position="1590"/>
    </location>
</feature>
<feature type="compositionally biased region" description="Polar residues" evidence="1">
    <location>
        <begin position="1538"/>
        <end position="1556"/>
    </location>
</feature>
<feature type="region of interest" description="Disordered" evidence="1">
    <location>
        <begin position="1489"/>
        <end position="1622"/>
    </location>
</feature>
<feature type="compositionally biased region" description="Low complexity" evidence="1">
    <location>
        <begin position="1893"/>
        <end position="1904"/>
    </location>
</feature>
<evidence type="ECO:0000313" key="4">
    <source>
        <dbReference type="Proteomes" id="UP000244803"/>
    </source>
</evidence>
<feature type="compositionally biased region" description="Polar residues" evidence="1">
    <location>
        <begin position="1905"/>
        <end position="1946"/>
    </location>
</feature>
<feature type="region of interest" description="Disordered" evidence="1">
    <location>
        <begin position="1016"/>
        <end position="1073"/>
    </location>
</feature>
<feature type="region of interest" description="Disordered" evidence="1">
    <location>
        <begin position="523"/>
        <end position="546"/>
    </location>
</feature>
<feature type="compositionally biased region" description="Polar residues" evidence="1">
    <location>
        <begin position="2063"/>
        <end position="2100"/>
    </location>
</feature>
<feature type="chain" id="PRO_5037100833" evidence="2">
    <location>
        <begin position="26"/>
        <end position="2626"/>
    </location>
</feature>